<reference evidence="4" key="1">
    <citation type="submission" date="2016-06" db="UniProtKB">
        <authorList>
            <consortium name="WormBaseParasite"/>
        </authorList>
    </citation>
    <scope>IDENTIFICATION</scope>
</reference>
<reference evidence="2 3" key="2">
    <citation type="submission" date="2018-11" db="EMBL/GenBank/DDBJ databases">
        <authorList>
            <consortium name="Pathogen Informatics"/>
        </authorList>
    </citation>
    <scope>NUCLEOTIDE SEQUENCE [LARGE SCALE GENOMIC DNA]</scope>
</reference>
<accession>A0A183I8M0</accession>
<dbReference type="EMBL" id="UZAJ01043986">
    <property type="protein sequence ID" value="VDP26947.1"/>
    <property type="molecule type" value="Genomic_DNA"/>
</dbReference>
<sequence>MMANVFGASAPQYQDDSSAEESMIDRKGPLTIPHQIIA</sequence>
<name>A0A183I8M0_9BILA</name>
<evidence type="ECO:0000313" key="3">
    <source>
        <dbReference type="Proteomes" id="UP000267606"/>
    </source>
</evidence>
<proteinExistence type="predicted"/>
<organism evidence="4">
    <name type="scientific">Onchocerca flexuosa</name>
    <dbReference type="NCBI Taxonomy" id="387005"/>
    <lineage>
        <taxon>Eukaryota</taxon>
        <taxon>Metazoa</taxon>
        <taxon>Ecdysozoa</taxon>
        <taxon>Nematoda</taxon>
        <taxon>Chromadorea</taxon>
        <taxon>Rhabditida</taxon>
        <taxon>Spirurina</taxon>
        <taxon>Spiruromorpha</taxon>
        <taxon>Filarioidea</taxon>
        <taxon>Onchocercidae</taxon>
        <taxon>Onchocerca</taxon>
    </lineage>
</organism>
<dbReference type="WBParaSite" id="OFLC_0001609501-mRNA-1">
    <property type="protein sequence ID" value="OFLC_0001609501-mRNA-1"/>
    <property type="gene ID" value="OFLC_0001609501"/>
</dbReference>
<evidence type="ECO:0000313" key="2">
    <source>
        <dbReference type="EMBL" id="VDP26947.1"/>
    </source>
</evidence>
<feature type="region of interest" description="Disordered" evidence="1">
    <location>
        <begin position="1"/>
        <end position="38"/>
    </location>
</feature>
<evidence type="ECO:0000313" key="4">
    <source>
        <dbReference type="WBParaSite" id="OFLC_0001609501-mRNA-1"/>
    </source>
</evidence>
<gene>
    <name evidence="2" type="ORF">OFLC_LOCUS16082</name>
</gene>
<keyword evidence="3" id="KW-1185">Reference proteome</keyword>
<protein>
    <submittedName>
        <fullName evidence="4">Transposase</fullName>
    </submittedName>
</protein>
<dbReference type="Proteomes" id="UP000267606">
    <property type="component" value="Unassembled WGS sequence"/>
</dbReference>
<evidence type="ECO:0000256" key="1">
    <source>
        <dbReference type="SAM" id="MobiDB-lite"/>
    </source>
</evidence>
<dbReference type="AlphaFoldDB" id="A0A183I8M0"/>